<dbReference type="Proteomes" id="UP000325081">
    <property type="component" value="Unassembled WGS sequence"/>
</dbReference>
<evidence type="ECO:0000313" key="3">
    <source>
        <dbReference type="Proteomes" id="UP000325081"/>
    </source>
</evidence>
<dbReference type="EMBL" id="BKCP01004761">
    <property type="protein sequence ID" value="GER33657.1"/>
    <property type="molecule type" value="Genomic_DNA"/>
</dbReference>
<dbReference type="AlphaFoldDB" id="A0A5A7PMW5"/>
<organism evidence="2 3">
    <name type="scientific">Striga asiatica</name>
    <name type="common">Asiatic witchweed</name>
    <name type="synonym">Buchnera asiatica</name>
    <dbReference type="NCBI Taxonomy" id="4170"/>
    <lineage>
        <taxon>Eukaryota</taxon>
        <taxon>Viridiplantae</taxon>
        <taxon>Streptophyta</taxon>
        <taxon>Embryophyta</taxon>
        <taxon>Tracheophyta</taxon>
        <taxon>Spermatophyta</taxon>
        <taxon>Magnoliopsida</taxon>
        <taxon>eudicotyledons</taxon>
        <taxon>Gunneridae</taxon>
        <taxon>Pentapetalae</taxon>
        <taxon>asterids</taxon>
        <taxon>lamiids</taxon>
        <taxon>Lamiales</taxon>
        <taxon>Orobanchaceae</taxon>
        <taxon>Buchnereae</taxon>
        <taxon>Striga</taxon>
    </lineage>
</organism>
<comment type="caution">
    <text evidence="2">The sequence shown here is derived from an EMBL/GenBank/DDBJ whole genome shotgun (WGS) entry which is preliminary data.</text>
</comment>
<keyword evidence="3" id="KW-1185">Reference proteome</keyword>
<proteinExistence type="predicted"/>
<reference evidence="3" key="1">
    <citation type="journal article" date="2019" name="Curr. Biol.">
        <title>Genome Sequence of Striga asiatica Provides Insight into the Evolution of Plant Parasitism.</title>
        <authorList>
            <person name="Yoshida S."/>
            <person name="Kim S."/>
            <person name="Wafula E.K."/>
            <person name="Tanskanen J."/>
            <person name="Kim Y.M."/>
            <person name="Honaas L."/>
            <person name="Yang Z."/>
            <person name="Spallek T."/>
            <person name="Conn C.E."/>
            <person name="Ichihashi Y."/>
            <person name="Cheong K."/>
            <person name="Cui S."/>
            <person name="Der J.P."/>
            <person name="Gundlach H."/>
            <person name="Jiao Y."/>
            <person name="Hori C."/>
            <person name="Ishida J.K."/>
            <person name="Kasahara H."/>
            <person name="Kiba T."/>
            <person name="Kim M.S."/>
            <person name="Koo N."/>
            <person name="Laohavisit A."/>
            <person name="Lee Y.H."/>
            <person name="Lumba S."/>
            <person name="McCourt P."/>
            <person name="Mortimer J.C."/>
            <person name="Mutuku J.M."/>
            <person name="Nomura T."/>
            <person name="Sasaki-Sekimoto Y."/>
            <person name="Seto Y."/>
            <person name="Wang Y."/>
            <person name="Wakatake T."/>
            <person name="Sakakibara H."/>
            <person name="Demura T."/>
            <person name="Yamaguchi S."/>
            <person name="Yoneyama K."/>
            <person name="Manabe R.I."/>
            <person name="Nelson D.C."/>
            <person name="Schulman A.H."/>
            <person name="Timko M.P."/>
            <person name="dePamphilis C.W."/>
            <person name="Choi D."/>
            <person name="Shirasu K."/>
        </authorList>
    </citation>
    <scope>NUCLEOTIDE SEQUENCE [LARGE SCALE GENOMIC DNA]</scope>
    <source>
        <strain evidence="3">cv. UVA1</strain>
    </source>
</reference>
<feature type="compositionally biased region" description="Polar residues" evidence="1">
    <location>
        <begin position="46"/>
        <end position="64"/>
    </location>
</feature>
<evidence type="ECO:0000313" key="2">
    <source>
        <dbReference type="EMBL" id="GER33657.1"/>
    </source>
</evidence>
<accession>A0A5A7PMW5</accession>
<feature type="region of interest" description="Disordered" evidence="1">
    <location>
        <begin position="1"/>
        <end position="167"/>
    </location>
</feature>
<keyword evidence="2" id="KW-0946">Virion</keyword>
<protein>
    <submittedName>
        <fullName evidence="2">Envelope glycoprotein</fullName>
    </submittedName>
</protein>
<feature type="compositionally biased region" description="Polar residues" evidence="1">
    <location>
        <begin position="1"/>
        <end position="17"/>
    </location>
</feature>
<name>A0A5A7PMW5_STRAF</name>
<gene>
    <name evidence="2" type="ORF">STAS_09807</name>
</gene>
<sequence>MKRRSQLPQSYPFSLATTPIGPLFSHKIRAAAEISSSSPRLRPSRVESQQSRAITAASHSTAVISGQPPPQEPSPRNSFSSTPAPPSAPLRASLLAGVSQQPSHRRDETRPPATALVSNRTPPPRADRAPSKKVATRPQPPLARSHGKPLQHPPATTTAPRRCKRTIPNAKTSAEELRQATPIMNSTMAYYFTEAGFLNI</sequence>
<evidence type="ECO:0000256" key="1">
    <source>
        <dbReference type="SAM" id="MobiDB-lite"/>
    </source>
</evidence>
<keyword evidence="2" id="KW-0261">Viral envelope protein</keyword>